<organism evidence="2 3">
    <name type="scientific">Oculimacula yallundae</name>
    <dbReference type="NCBI Taxonomy" id="86028"/>
    <lineage>
        <taxon>Eukaryota</taxon>
        <taxon>Fungi</taxon>
        <taxon>Dikarya</taxon>
        <taxon>Ascomycota</taxon>
        <taxon>Pezizomycotina</taxon>
        <taxon>Leotiomycetes</taxon>
        <taxon>Helotiales</taxon>
        <taxon>Ploettnerulaceae</taxon>
        <taxon>Oculimacula</taxon>
    </lineage>
</organism>
<gene>
    <name evidence="2" type="ORF">VTL71DRAFT_10260</name>
</gene>
<comment type="caution">
    <text evidence="2">The sequence shown here is derived from an EMBL/GenBank/DDBJ whole genome shotgun (WGS) entry which is preliminary data.</text>
</comment>
<dbReference type="EMBL" id="JAZHXI010000003">
    <property type="protein sequence ID" value="KAL2072936.1"/>
    <property type="molecule type" value="Genomic_DNA"/>
</dbReference>
<protein>
    <submittedName>
        <fullName evidence="2">Uncharacterized protein</fullName>
    </submittedName>
</protein>
<evidence type="ECO:0000313" key="2">
    <source>
        <dbReference type="EMBL" id="KAL2072936.1"/>
    </source>
</evidence>
<accession>A0ABR4CU31</accession>
<evidence type="ECO:0000313" key="3">
    <source>
        <dbReference type="Proteomes" id="UP001595075"/>
    </source>
</evidence>
<proteinExistence type="predicted"/>
<name>A0ABR4CU31_9HELO</name>
<sequence length="66" mass="7209">MADETLRNILRIEESESGMSSFDTAEVDLQQAHQHDTAETILQCRPASNPGASIPKSLTKGRIRGV</sequence>
<evidence type="ECO:0000256" key="1">
    <source>
        <dbReference type="SAM" id="MobiDB-lite"/>
    </source>
</evidence>
<dbReference type="Proteomes" id="UP001595075">
    <property type="component" value="Unassembled WGS sequence"/>
</dbReference>
<keyword evidence="3" id="KW-1185">Reference proteome</keyword>
<feature type="region of interest" description="Disordered" evidence="1">
    <location>
        <begin position="44"/>
        <end position="66"/>
    </location>
</feature>
<reference evidence="2 3" key="1">
    <citation type="journal article" date="2024" name="Commun. Biol.">
        <title>Comparative genomic analysis of thermophilic fungi reveals convergent evolutionary adaptations and gene losses.</title>
        <authorList>
            <person name="Steindorff A.S."/>
            <person name="Aguilar-Pontes M.V."/>
            <person name="Robinson A.J."/>
            <person name="Andreopoulos B."/>
            <person name="LaButti K."/>
            <person name="Kuo A."/>
            <person name="Mondo S."/>
            <person name="Riley R."/>
            <person name="Otillar R."/>
            <person name="Haridas S."/>
            <person name="Lipzen A."/>
            <person name="Grimwood J."/>
            <person name="Schmutz J."/>
            <person name="Clum A."/>
            <person name="Reid I.D."/>
            <person name="Moisan M.C."/>
            <person name="Butler G."/>
            <person name="Nguyen T.T.M."/>
            <person name="Dewar K."/>
            <person name="Conant G."/>
            <person name="Drula E."/>
            <person name="Henrissat B."/>
            <person name="Hansel C."/>
            <person name="Singer S."/>
            <person name="Hutchinson M.I."/>
            <person name="de Vries R.P."/>
            <person name="Natvig D.O."/>
            <person name="Powell A.J."/>
            <person name="Tsang A."/>
            <person name="Grigoriev I.V."/>
        </authorList>
    </citation>
    <scope>NUCLEOTIDE SEQUENCE [LARGE SCALE GENOMIC DNA]</scope>
    <source>
        <strain evidence="2 3">CBS 494.80</strain>
    </source>
</reference>